<feature type="domain" description="Aldehyde dehydrogenase" evidence="2">
    <location>
        <begin position="16"/>
        <end position="482"/>
    </location>
</feature>
<gene>
    <name evidence="3" type="ORF">CLV33_101412</name>
</gene>
<dbReference type="PANTHER" id="PTHR43353:SF3">
    <property type="entry name" value="ALDEHYDE DEHYDROGENASE-RELATED"/>
    <property type="match status" value="1"/>
</dbReference>
<dbReference type="InterPro" id="IPR016161">
    <property type="entry name" value="Ald_DH/histidinol_DH"/>
</dbReference>
<dbReference type="EMBL" id="PVEO01000001">
    <property type="protein sequence ID" value="PQV51488.1"/>
    <property type="molecule type" value="Genomic_DNA"/>
</dbReference>
<comment type="caution">
    <text evidence="3">The sequence shown here is derived from an EMBL/GenBank/DDBJ whole genome shotgun (WGS) entry which is preliminary data.</text>
</comment>
<dbReference type="Gene3D" id="3.40.309.10">
    <property type="entry name" value="Aldehyde Dehydrogenase, Chain A, domain 2"/>
    <property type="match status" value="1"/>
</dbReference>
<dbReference type="InterPro" id="IPR016163">
    <property type="entry name" value="Ald_DH_C"/>
</dbReference>
<evidence type="ECO:0000259" key="2">
    <source>
        <dbReference type="Pfam" id="PF00171"/>
    </source>
</evidence>
<dbReference type="InterPro" id="IPR050740">
    <property type="entry name" value="Aldehyde_DH_Superfamily"/>
</dbReference>
<dbReference type="Pfam" id="PF00171">
    <property type="entry name" value="Aldedh"/>
    <property type="match status" value="1"/>
</dbReference>
<dbReference type="PANTHER" id="PTHR43353">
    <property type="entry name" value="SUCCINATE-SEMIALDEHYDE DEHYDROGENASE, MITOCHONDRIAL"/>
    <property type="match status" value="1"/>
</dbReference>
<dbReference type="SUPFAM" id="SSF53720">
    <property type="entry name" value="ALDH-like"/>
    <property type="match status" value="1"/>
</dbReference>
<dbReference type="AlphaFoldDB" id="A0A362X3M0"/>
<sequence length="521" mass="56522">MKINEITGNSFISGKWTAGEKSTFKSYHAVTHEALYEIQEVNEHQITSAVNASYEAYLAYKDFNLDKRAEFLNCIADCLEDAEEELLPICDLETGLGLPRLKGELGRTCGQLRAFAALVKDGSWQKAVIDTAIPERTPLPKQDIRKVFRPLGPVAVFSASNFPLAFSTLGGDTASALAAGNSVVLKGHPSHPATTEVSTRAVVEAMKKCDIPLGVFSMLQGASNDLSTLLVKAEKLEAVGFTGSTRVGRILYDLAASREKPIPVYAEMGSSNPLFVLPNALEKNTTTIAQNLAASITLGTGQFCTKPGLIFVPTTSSTKPFLEALNTALEATTIGNFLNKNIADSFKNSISHLQSDSKINTLLQADKKAILTIKATDFIENPKFEEEIFGPAALVITCENMEDMKKAAKNLTGHLTGTIHTDNDEDAFELQNILEQSIGRIIYNGFPTGVEVCHAMHHGGPYPSSTFSKETSVGTTAIERFCRVVCYQSAPQENLPEALQNKNTRGIMRLINGKYTTDSID</sequence>
<name>A0A362X3M0_9FLAO</name>
<dbReference type="InterPro" id="IPR044151">
    <property type="entry name" value="ALDH_KGSADH"/>
</dbReference>
<reference evidence="3 4" key="1">
    <citation type="submission" date="2018-02" db="EMBL/GenBank/DDBJ databases">
        <title>Genomic Encyclopedia of Archaeal and Bacterial Type Strains, Phase II (KMG-II): from individual species to whole genera.</title>
        <authorList>
            <person name="Goeker M."/>
        </authorList>
    </citation>
    <scope>NUCLEOTIDE SEQUENCE [LARGE SCALE GENOMIC DNA]</scope>
    <source>
        <strain evidence="3 4">DSM 21165</strain>
    </source>
</reference>
<dbReference type="InterPro" id="IPR016162">
    <property type="entry name" value="Ald_DH_N"/>
</dbReference>
<keyword evidence="1" id="KW-0560">Oxidoreductase</keyword>
<dbReference type="Proteomes" id="UP000251545">
    <property type="component" value="Unassembled WGS sequence"/>
</dbReference>
<evidence type="ECO:0000313" key="3">
    <source>
        <dbReference type="EMBL" id="PQV51488.1"/>
    </source>
</evidence>
<protein>
    <submittedName>
        <fullName evidence="3">NADP-dependent aldehyde dehydrogenase</fullName>
    </submittedName>
</protein>
<evidence type="ECO:0000256" key="1">
    <source>
        <dbReference type="ARBA" id="ARBA00023002"/>
    </source>
</evidence>
<dbReference type="RefSeq" id="WP_105472498.1">
    <property type="nucleotide sequence ID" value="NZ_PVEO01000001.1"/>
</dbReference>
<proteinExistence type="predicted"/>
<dbReference type="CDD" id="cd07129">
    <property type="entry name" value="ALDH_KGSADH"/>
    <property type="match status" value="1"/>
</dbReference>
<dbReference type="GO" id="GO:0016620">
    <property type="term" value="F:oxidoreductase activity, acting on the aldehyde or oxo group of donors, NAD or NADP as acceptor"/>
    <property type="evidence" value="ECO:0007669"/>
    <property type="project" value="InterPro"/>
</dbReference>
<dbReference type="InterPro" id="IPR015590">
    <property type="entry name" value="Aldehyde_DH_dom"/>
</dbReference>
<evidence type="ECO:0000313" key="4">
    <source>
        <dbReference type="Proteomes" id="UP000251545"/>
    </source>
</evidence>
<organism evidence="3 4">
    <name type="scientific">Jejuia pallidilutea</name>
    <dbReference type="NCBI Taxonomy" id="504487"/>
    <lineage>
        <taxon>Bacteria</taxon>
        <taxon>Pseudomonadati</taxon>
        <taxon>Bacteroidota</taxon>
        <taxon>Flavobacteriia</taxon>
        <taxon>Flavobacteriales</taxon>
        <taxon>Flavobacteriaceae</taxon>
        <taxon>Jejuia</taxon>
    </lineage>
</organism>
<accession>A0A362X3M0</accession>
<dbReference type="Gene3D" id="3.40.605.10">
    <property type="entry name" value="Aldehyde Dehydrogenase, Chain A, domain 1"/>
    <property type="match status" value="1"/>
</dbReference>